<dbReference type="Proteomes" id="UP000234323">
    <property type="component" value="Unassembled WGS sequence"/>
</dbReference>
<dbReference type="EMBL" id="LLXI01002240">
    <property type="protein sequence ID" value="PKY56596.1"/>
    <property type="molecule type" value="Genomic_DNA"/>
</dbReference>
<gene>
    <name evidence="1" type="ORF">RhiirA4_477006</name>
</gene>
<reference evidence="1 2" key="1">
    <citation type="submission" date="2015-10" db="EMBL/GenBank/DDBJ databases">
        <title>Genome analyses suggest a sexual origin of heterokaryosis in a supposedly ancient asexual fungus.</title>
        <authorList>
            <person name="Ropars J."/>
            <person name="Sedzielewska K."/>
            <person name="Noel J."/>
            <person name="Charron P."/>
            <person name="Farinelli L."/>
            <person name="Marton T."/>
            <person name="Kruger M."/>
            <person name="Pelin A."/>
            <person name="Brachmann A."/>
            <person name="Corradi N."/>
        </authorList>
    </citation>
    <scope>NUCLEOTIDE SEQUENCE [LARGE SCALE GENOMIC DNA]</scope>
    <source>
        <strain evidence="1 2">A4</strain>
    </source>
</reference>
<evidence type="ECO:0000313" key="1">
    <source>
        <dbReference type="EMBL" id="PKY56596.1"/>
    </source>
</evidence>
<accession>A0A2I1HCH9</accession>
<comment type="caution">
    <text evidence="1">The sequence shown here is derived from an EMBL/GenBank/DDBJ whole genome shotgun (WGS) entry which is preliminary data.</text>
</comment>
<dbReference type="AlphaFoldDB" id="A0A2I1HCH9"/>
<proteinExistence type="predicted"/>
<name>A0A2I1HCH9_9GLOM</name>
<protein>
    <submittedName>
        <fullName evidence="1">Uncharacterized protein</fullName>
    </submittedName>
</protein>
<evidence type="ECO:0000313" key="2">
    <source>
        <dbReference type="Proteomes" id="UP000234323"/>
    </source>
</evidence>
<keyword evidence="2" id="KW-1185">Reference proteome</keyword>
<sequence length="54" mass="6160">MADALAKAGCEQSEPITISPSGIKLQKGYIMFNDEFIIDYFTMAHLINWEYTQD</sequence>
<organism evidence="1 2">
    <name type="scientific">Rhizophagus irregularis</name>
    <dbReference type="NCBI Taxonomy" id="588596"/>
    <lineage>
        <taxon>Eukaryota</taxon>
        <taxon>Fungi</taxon>
        <taxon>Fungi incertae sedis</taxon>
        <taxon>Mucoromycota</taxon>
        <taxon>Glomeromycotina</taxon>
        <taxon>Glomeromycetes</taxon>
        <taxon>Glomerales</taxon>
        <taxon>Glomeraceae</taxon>
        <taxon>Rhizophagus</taxon>
    </lineage>
</organism>